<evidence type="ECO:0000259" key="5">
    <source>
        <dbReference type="Pfam" id="PF00535"/>
    </source>
</evidence>
<dbReference type="InterPro" id="IPR029044">
    <property type="entry name" value="Nucleotide-diphossugar_trans"/>
</dbReference>
<comment type="similarity">
    <text evidence="2">Belongs to the glycosyltransferase 2 family.</text>
</comment>
<evidence type="ECO:0000313" key="7">
    <source>
        <dbReference type="Proteomes" id="UP000182429"/>
    </source>
</evidence>
<keyword evidence="3" id="KW-0328">Glycosyltransferase</keyword>
<protein>
    <submittedName>
        <fullName evidence="6">Glycosyltransferase, GT2 family</fullName>
    </submittedName>
</protein>
<feature type="domain" description="Glycosyltransferase 2-like" evidence="5">
    <location>
        <begin position="5"/>
        <end position="192"/>
    </location>
</feature>
<name>A0A1H2V0P1_9FIRM</name>
<dbReference type="Proteomes" id="UP000182429">
    <property type="component" value="Unassembled WGS sequence"/>
</dbReference>
<dbReference type="SUPFAM" id="SSF53448">
    <property type="entry name" value="Nucleotide-diphospho-sugar transferases"/>
    <property type="match status" value="1"/>
</dbReference>
<evidence type="ECO:0000313" key="6">
    <source>
        <dbReference type="EMBL" id="SDW61881.1"/>
    </source>
</evidence>
<gene>
    <name evidence="6" type="ORF">SAMN04487759_1272</name>
</gene>
<dbReference type="OrthoDB" id="7665907at2"/>
<evidence type="ECO:0000256" key="1">
    <source>
        <dbReference type="ARBA" id="ARBA00004776"/>
    </source>
</evidence>
<dbReference type="Gene3D" id="3.90.550.10">
    <property type="entry name" value="Spore Coat Polysaccharide Biosynthesis Protein SpsA, Chain A"/>
    <property type="match status" value="1"/>
</dbReference>
<keyword evidence="4 6" id="KW-0808">Transferase</keyword>
<comment type="pathway">
    <text evidence="1">Cell wall biogenesis; cell wall polysaccharide biosynthesis.</text>
</comment>
<proteinExistence type="inferred from homology"/>
<dbReference type="RefSeq" id="WP_074686830.1">
    <property type="nucleotide sequence ID" value="NZ_FNNF01000027.1"/>
</dbReference>
<dbReference type="Pfam" id="PF00535">
    <property type="entry name" value="Glycos_transf_2"/>
    <property type="match status" value="1"/>
</dbReference>
<dbReference type="PANTHER" id="PTHR43179:SF12">
    <property type="entry name" value="GALACTOFURANOSYLTRANSFERASE GLFT2"/>
    <property type="match status" value="1"/>
</dbReference>
<reference evidence="6 7" key="1">
    <citation type="submission" date="2016-10" db="EMBL/GenBank/DDBJ databases">
        <authorList>
            <person name="de Groot N.N."/>
        </authorList>
    </citation>
    <scope>NUCLEOTIDE SEQUENCE [LARGE SCALE GENOMIC DNA]</scope>
    <source>
        <strain evidence="6 7">S3b</strain>
    </source>
</reference>
<accession>A0A1H2V0P1</accession>
<dbReference type="GO" id="GO:0016757">
    <property type="term" value="F:glycosyltransferase activity"/>
    <property type="evidence" value="ECO:0007669"/>
    <property type="project" value="UniProtKB-KW"/>
</dbReference>
<evidence type="ECO:0000256" key="2">
    <source>
        <dbReference type="ARBA" id="ARBA00006739"/>
    </source>
</evidence>
<organism evidence="6 7">
    <name type="scientific">Kandleria vitulina</name>
    <dbReference type="NCBI Taxonomy" id="1630"/>
    <lineage>
        <taxon>Bacteria</taxon>
        <taxon>Bacillati</taxon>
        <taxon>Bacillota</taxon>
        <taxon>Erysipelotrichia</taxon>
        <taxon>Erysipelotrichales</taxon>
        <taxon>Coprobacillaceae</taxon>
        <taxon>Kandleria</taxon>
    </lineage>
</organism>
<dbReference type="AlphaFoldDB" id="A0A1H2V0P1"/>
<sequence>MKIAVVLVTYNRSKCLKVVLKALKNQNTKINSILIVDNCSNDDTQEMLKSINFISEFENEKLIKNISDECTNMYYKNSNNLGGAGGFQKAIDIISQFDYDYVWIMDDDVKPEPDCLEKLLNALEENHCKAAIPNRTDEYYSDNACKFIDLKKFTADMVARKHFHDKPFNEKYYNVVDMPFEGPLIAMDVIKKIGSPDSNYFIYFDDTDYARRILAHSKIMFVKDACLHRQLAKFTEAKTAKEKRKYNWQNYYNIRNNILFNFKYGQSIRAKYFSIAFTWGYHVVRSIIFGEFKNIKIVNKAVHDGIHKNAGKTVNPGEF</sequence>
<dbReference type="EMBL" id="FNNF01000027">
    <property type="protein sequence ID" value="SDW61881.1"/>
    <property type="molecule type" value="Genomic_DNA"/>
</dbReference>
<evidence type="ECO:0000256" key="3">
    <source>
        <dbReference type="ARBA" id="ARBA00022676"/>
    </source>
</evidence>
<evidence type="ECO:0000256" key="4">
    <source>
        <dbReference type="ARBA" id="ARBA00022679"/>
    </source>
</evidence>
<dbReference type="PANTHER" id="PTHR43179">
    <property type="entry name" value="RHAMNOSYLTRANSFERASE WBBL"/>
    <property type="match status" value="1"/>
</dbReference>
<dbReference type="InterPro" id="IPR001173">
    <property type="entry name" value="Glyco_trans_2-like"/>
</dbReference>
<dbReference type="CDD" id="cd04185">
    <property type="entry name" value="GT_2_like_b"/>
    <property type="match status" value="1"/>
</dbReference>